<sequence length="80" mass="8919">MLSRLDVVCPCDTPGSATTCKNYFAVSGRRLVVVWPSSGRRLAVVWSSSGRRLVVVWPSLDKGKLHNNEKRLTCLARTFL</sequence>
<protein>
    <recommendedName>
        <fullName evidence="3">Transposase</fullName>
    </recommendedName>
</protein>
<dbReference type="AlphaFoldDB" id="A0AAV1TEJ7"/>
<evidence type="ECO:0000313" key="2">
    <source>
        <dbReference type="Proteomes" id="UP001162060"/>
    </source>
</evidence>
<organism evidence="1 2">
    <name type="scientific">Peronospora matthiolae</name>
    <dbReference type="NCBI Taxonomy" id="2874970"/>
    <lineage>
        <taxon>Eukaryota</taxon>
        <taxon>Sar</taxon>
        <taxon>Stramenopiles</taxon>
        <taxon>Oomycota</taxon>
        <taxon>Peronosporomycetes</taxon>
        <taxon>Peronosporales</taxon>
        <taxon>Peronosporaceae</taxon>
        <taxon>Peronospora</taxon>
    </lineage>
</organism>
<dbReference type="EMBL" id="CAKLBY020000045">
    <property type="protein sequence ID" value="CAK7916867.1"/>
    <property type="molecule type" value="Genomic_DNA"/>
</dbReference>
<evidence type="ECO:0008006" key="3">
    <source>
        <dbReference type="Google" id="ProtNLM"/>
    </source>
</evidence>
<gene>
    <name evidence="1" type="ORF">PM001_LOCUS5483</name>
</gene>
<reference evidence="1" key="1">
    <citation type="submission" date="2024-01" db="EMBL/GenBank/DDBJ databases">
        <authorList>
            <person name="Webb A."/>
        </authorList>
    </citation>
    <scope>NUCLEOTIDE SEQUENCE</scope>
    <source>
        <strain evidence="1">Pm1</strain>
    </source>
</reference>
<name>A0AAV1TEJ7_9STRA</name>
<dbReference type="Proteomes" id="UP001162060">
    <property type="component" value="Unassembled WGS sequence"/>
</dbReference>
<comment type="caution">
    <text evidence="1">The sequence shown here is derived from an EMBL/GenBank/DDBJ whole genome shotgun (WGS) entry which is preliminary data.</text>
</comment>
<evidence type="ECO:0000313" key="1">
    <source>
        <dbReference type="EMBL" id="CAK7916867.1"/>
    </source>
</evidence>
<proteinExistence type="predicted"/>
<accession>A0AAV1TEJ7</accession>